<dbReference type="InParanoid" id="G3AF54"/>
<evidence type="ECO:0000256" key="3">
    <source>
        <dbReference type="ARBA" id="ARBA00022801"/>
    </source>
</evidence>
<accession>G3AF54</accession>
<feature type="transmembrane region" description="Helical" evidence="6">
    <location>
        <begin position="34"/>
        <end position="59"/>
    </location>
</feature>
<keyword evidence="2 6" id="KW-0812">Transmembrane</keyword>
<dbReference type="SUPFAM" id="SSF48317">
    <property type="entry name" value="Acid phosphatase/Vanadium-dependent haloperoxidase"/>
    <property type="match status" value="1"/>
</dbReference>
<dbReference type="InterPro" id="IPR036938">
    <property type="entry name" value="PAP2/HPO_sf"/>
</dbReference>
<protein>
    <recommendedName>
        <fullName evidence="6">Dolichyldiphosphatase</fullName>
        <ecNumber evidence="6">3.6.1.43</ecNumber>
    </recommendedName>
</protein>
<dbReference type="FunCoup" id="G3AF54">
    <property type="interactions" value="364"/>
</dbReference>
<dbReference type="PANTHER" id="PTHR11247:SF1">
    <property type="entry name" value="DOLICHYLDIPHOSPHATASE 1"/>
    <property type="match status" value="1"/>
</dbReference>
<feature type="transmembrane region" description="Helical" evidence="6">
    <location>
        <begin position="141"/>
        <end position="162"/>
    </location>
</feature>
<evidence type="ECO:0000256" key="4">
    <source>
        <dbReference type="ARBA" id="ARBA00022989"/>
    </source>
</evidence>
<evidence type="ECO:0000259" key="7">
    <source>
        <dbReference type="SMART" id="SM00014"/>
    </source>
</evidence>
<dbReference type="KEGG" id="spaa:SPAPADRAFT_130821"/>
<comment type="catalytic activity">
    <reaction evidence="6">
        <text>a di-trans,poly-cis-dolichyl diphosphate + H2O = a di-trans,poly-cis-dolichyl phosphate + phosphate + H(+)</text>
        <dbReference type="Rhea" id="RHEA:14385"/>
        <dbReference type="Rhea" id="RHEA-COMP:19498"/>
        <dbReference type="Rhea" id="RHEA-COMP:19506"/>
        <dbReference type="ChEBI" id="CHEBI:15377"/>
        <dbReference type="ChEBI" id="CHEBI:15378"/>
        <dbReference type="ChEBI" id="CHEBI:43474"/>
        <dbReference type="ChEBI" id="CHEBI:57497"/>
        <dbReference type="ChEBI" id="CHEBI:57683"/>
        <dbReference type="EC" id="3.6.1.43"/>
    </reaction>
</comment>
<dbReference type="EC" id="3.6.1.43" evidence="6"/>
<feature type="transmembrane region" description="Helical" evidence="6">
    <location>
        <begin position="111"/>
        <end position="129"/>
    </location>
</feature>
<comment type="pathway">
    <text evidence="6">Protein modification; protein glycosylation.</text>
</comment>
<keyword evidence="9" id="KW-1185">Reference proteome</keyword>
<comment type="similarity">
    <text evidence="6">Belongs to the dolichyldiphosphatase family.</text>
</comment>
<feature type="transmembrane region" description="Helical" evidence="6">
    <location>
        <begin position="168"/>
        <end position="185"/>
    </location>
</feature>
<dbReference type="Pfam" id="PF01569">
    <property type="entry name" value="PAP2"/>
    <property type="match status" value="1"/>
</dbReference>
<dbReference type="GO" id="GO:0005789">
    <property type="term" value="C:endoplasmic reticulum membrane"/>
    <property type="evidence" value="ECO:0007669"/>
    <property type="project" value="UniProtKB-SubCell"/>
</dbReference>
<keyword evidence="3 6" id="KW-0378">Hydrolase</keyword>
<sequence length="249" mass="29024">MLSFNSNSNLTTIYPAYQPVPFDHTYILYDPQDVISVICVQFSLLPIYIMVFYTAWFLITREIEPVIAVGGHLCNEIANKIVKRLIKHPRPDFHKDFGLGSYSLTYGMPSAHSQFMGFFAAYFIYTIHFKVDHMPARKKRFAYLLMITGMVAVAFSRIYLLYHTVPQVIVGVMVGFVLGICYFIASTLARDVGLVDWVLNWPIVKYFYIKDTYYYKYETFQQEHENYLAKRKSAKDTSIQKTTKEKELQ</sequence>
<comment type="subcellular location">
    <subcellularLocation>
        <location evidence="6">Endoplasmic reticulum membrane</location>
        <topology evidence="6">Multi-pass membrane protein</topology>
    </subcellularLocation>
    <subcellularLocation>
        <location evidence="1">Membrane</location>
        <topology evidence="1">Multi-pass membrane protein</topology>
    </subcellularLocation>
</comment>
<evidence type="ECO:0000256" key="1">
    <source>
        <dbReference type="ARBA" id="ARBA00004141"/>
    </source>
</evidence>
<name>G3AF54_SPAPN</name>
<dbReference type="Proteomes" id="UP000000709">
    <property type="component" value="Unassembled WGS sequence"/>
</dbReference>
<dbReference type="SMART" id="SM00014">
    <property type="entry name" value="acidPPc"/>
    <property type="match status" value="1"/>
</dbReference>
<dbReference type="GeneID" id="18869532"/>
<feature type="domain" description="Phosphatidic acid phosphatase type 2/haloperoxidase" evidence="7">
    <location>
        <begin position="69"/>
        <end position="183"/>
    </location>
</feature>
<dbReference type="EMBL" id="GL996499">
    <property type="protein sequence ID" value="EGW34843.1"/>
    <property type="molecule type" value="Genomic_DNA"/>
</dbReference>
<dbReference type="GO" id="GO:0006487">
    <property type="term" value="P:protein N-linked glycosylation"/>
    <property type="evidence" value="ECO:0007669"/>
    <property type="project" value="UniProtKB-UniRule"/>
</dbReference>
<dbReference type="InterPro" id="IPR039667">
    <property type="entry name" value="Dolichyldiphosphatase_PAP2"/>
</dbReference>
<evidence type="ECO:0000313" key="8">
    <source>
        <dbReference type="EMBL" id="EGW34843.1"/>
    </source>
</evidence>
<keyword evidence="6" id="KW-0256">Endoplasmic reticulum</keyword>
<evidence type="ECO:0000256" key="5">
    <source>
        <dbReference type="ARBA" id="ARBA00023136"/>
    </source>
</evidence>
<dbReference type="AlphaFoldDB" id="G3AF54"/>
<dbReference type="OMA" id="LTVYQHE"/>
<evidence type="ECO:0000256" key="2">
    <source>
        <dbReference type="ARBA" id="ARBA00022692"/>
    </source>
</evidence>
<reference evidence="8 9" key="1">
    <citation type="journal article" date="2011" name="Proc. Natl. Acad. Sci. U.S.A.">
        <title>Comparative genomics of xylose-fermenting fungi for enhanced biofuel production.</title>
        <authorList>
            <person name="Wohlbach D.J."/>
            <person name="Kuo A."/>
            <person name="Sato T.K."/>
            <person name="Potts K.M."/>
            <person name="Salamov A.A."/>
            <person name="LaButti K.M."/>
            <person name="Sun H."/>
            <person name="Clum A."/>
            <person name="Pangilinan J.L."/>
            <person name="Lindquist E.A."/>
            <person name="Lucas S."/>
            <person name="Lapidus A."/>
            <person name="Jin M."/>
            <person name="Gunawan C."/>
            <person name="Balan V."/>
            <person name="Dale B.E."/>
            <person name="Jeffries T.W."/>
            <person name="Zinkel R."/>
            <person name="Barry K.W."/>
            <person name="Grigoriev I.V."/>
            <person name="Gasch A.P."/>
        </authorList>
    </citation>
    <scope>NUCLEOTIDE SEQUENCE [LARGE SCALE GENOMIC DNA]</scope>
    <source>
        <strain evidence="9">NRRL Y-27907 / 11-Y1</strain>
    </source>
</reference>
<dbReference type="RefSeq" id="XP_007372255.1">
    <property type="nucleotide sequence ID" value="XM_007372193.1"/>
</dbReference>
<dbReference type="PANTHER" id="PTHR11247">
    <property type="entry name" value="PALMITOYL-PROTEIN THIOESTERASE/DOLICHYLDIPHOSPHATASE 1"/>
    <property type="match status" value="1"/>
</dbReference>
<dbReference type="InterPro" id="IPR000326">
    <property type="entry name" value="PAP2/HPO"/>
</dbReference>
<gene>
    <name evidence="8" type="ORF">SPAPADRAFT_130821</name>
</gene>
<proteinExistence type="inferred from homology"/>
<keyword evidence="5 6" id="KW-0472">Membrane</keyword>
<dbReference type="HOGENOM" id="CLU_074922_0_1_1"/>
<dbReference type="OrthoDB" id="302705at2759"/>
<dbReference type="UniPathway" id="UPA00378"/>
<dbReference type="STRING" id="619300.G3AF54"/>
<keyword evidence="4 6" id="KW-1133">Transmembrane helix</keyword>
<dbReference type="GO" id="GO:0047874">
    <property type="term" value="F:dolichyldiphosphatase activity"/>
    <property type="evidence" value="ECO:0007669"/>
    <property type="project" value="UniProtKB-UniRule"/>
</dbReference>
<dbReference type="CDD" id="cd03382">
    <property type="entry name" value="PAP2_dolichyldiphosphatase"/>
    <property type="match status" value="1"/>
</dbReference>
<dbReference type="Gene3D" id="1.20.144.10">
    <property type="entry name" value="Phosphatidic acid phosphatase type 2/haloperoxidase"/>
    <property type="match status" value="1"/>
</dbReference>
<dbReference type="GO" id="GO:0008610">
    <property type="term" value="P:lipid biosynthetic process"/>
    <property type="evidence" value="ECO:0007669"/>
    <property type="project" value="EnsemblFungi"/>
</dbReference>
<organism evidence="9">
    <name type="scientific">Spathaspora passalidarum (strain NRRL Y-27907 / 11-Y1)</name>
    <dbReference type="NCBI Taxonomy" id="619300"/>
    <lineage>
        <taxon>Eukaryota</taxon>
        <taxon>Fungi</taxon>
        <taxon>Dikarya</taxon>
        <taxon>Ascomycota</taxon>
        <taxon>Saccharomycotina</taxon>
        <taxon>Pichiomycetes</taxon>
        <taxon>Debaryomycetaceae</taxon>
        <taxon>Spathaspora</taxon>
    </lineage>
</organism>
<evidence type="ECO:0000256" key="6">
    <source>
        <dbReference type="RuleBase" id="RU367078"/>
    </source>
</evidence>
<dbReference type="eggNOG" id="KOG3146">
    <property type="taxonomic scope" value="Eukaryota"/>
</dbReference>
<comment type="function">
    <text evidence="6">Required for efficient N-glycosylation. Necessary for maintaining optimal levels of dolichol-linked oligosaccharides. Hydrolyzes dolichyl pyrophosphate at a very high rate and dolichyl monophosphate at a much lower rate. Does not act on phosphatidate.</text>
</comment>
<evidence type="ECO:0000313" key="9">
    <source>
        <dbReference type="Proteomes" id="UP000000709"/>
    </source>
</evidence>